<proteinExistence type="predicted"/>
<evidence type="ECO:0000259" key="4">
    <source>
        <dbReference type="Pfam" id="PF18120"/>
    </source>
</evidence>
<dbReference type="Gene3D" id="3.20.20.80">
    <property type="entry name" value="Glycosidases"/>
    <property type="match status" value="1"/>
</dbReference>
<dbReference type="GO" id="GO:0005975">
    <property type="term" value="P:carbohydrate metabolic process"/>
    <property type="evidence" value="ECO:0007669"/>
    <property type="project" value="InterPro"/>
</dbReference>
<dbReference type="InterPro" id="IPR040719">
    <property type="entry name" value="DUF5597"/>
</dbReference>
<dbReference type="EMBL" id="CP035493">
    <property type="protein sequence ID" value="QAY69860.1"/>
    <property type="molecule type" value="Genomic_DNA"/>
</dbReference>
<feature type="domain" description="Glycoside hydrolase family 42 N-terminal" evidence="3">
    <location>
        <begin position="47"/>
        <end position="190"/>
    </location>
</feature>
<evidence type="ECO:0000256" key="1">
    <source>
        <dbReference type="ARBA" id="ARBA00022801"/>
    </source>
</evidence>
<keyword evidence="2" id="KW-0326">Glycosidase</keyword>
<evidence type="ECO:0000313" key="6">
    <source>
        <dbReference type="Proteomes" id="UP000292118"/>
    </source>
</evidence>
<feature type="domain" description="DUF5597" evidence="4">
    <location>
        <begin position="370"/>
        <end position="514"/>
    </location>
</feature>
<dbReference type="Pfam" id="PF02449">
    <property type="entry name" value="Glyco_hydro_42"/>
    <property type="match status" value="1"/>
</dbReference>
<organism evidence="5 6">
    <name type="scientific">Xylanimonas protaetiae</name>
    <dbReference type="NCBI Taxonomy" id="2509457"/>
    <lineage>
        <taxon>Bacteria</taxon>
        <taxon>Bacillati</taxon>
        <taxon>Actinomycetota</taxon>
        <taxon>Actinomycetes</taxon>
        <taxon>Micrococcales</taxon>
        <taxon>Promicromonosporaceae</taxon>
        <taxon>Xylanimonas</taxon>
    </lineage>
</organism>
<dbReference type="OrthoDB" id="9800974at2"/>
<dbReference type="Proteomes" id="UP000292118">
    <property type="component" value="Chromosome"/>
</dbReference>
<dbReference type="InterPro" id="IPR017853">
    <property type="entry name" value="GH"/>
</dbReference>
<keyword evidence="1" id="KW-0378">Hydrolase</keyword>
<dbReference type="Pfam" id="PF18120">
    <property type="entry name" value="DUF5597"/>
    <property type="match status" value="1"/>
</dbReference>
<dbReference type="AlphaFoldDB" id="A0A4P6F205"/>
<dbReference type="RefSeq" id="WP_129187287.1">
    <property type="nucleotide sequence ID" value="NZ_CP035493.1"/>
</dbReference>
<evidence type="ECO:0000259" key="3">
    <source>
        <dbReference type="Pfam" id="PF02449"/>
    </source>
</evidence>
<dbReference type="InterPro" id="IPR013529">
    <property type="entry name" value="Glyco_hydro_42_N"/>
</dbReference>
<gene>
    <name evidence="5" type="ORF">ET471_07270</name>
</gene>
<accession>A0A4P6F205</accession>
<evidence type="ECO:0000256" key="2">
    <source>
        <dbReference type="ARBA" id="ARBA00023295"/>
    </source>
</evidence>
<protein>
    <submittedName>
        <fullName evidence="5">Beta-galactosidase</fullName>
    </submittedName>
</protein>
<evidence type="ECO:0000313" key="5">
    <source>
        <dbReference type="EMBL" id="QAY69860.1"/>
    </source>
</evidence>
<name>A0A4P6F205_9MICO</name>
<dbReference type="KEGG" id="xya:ET471_07270"/>
<reference evidence="5 6" key="1">
    <citation type="submission" date="2019-01" db="EMBL/GenBank/DDBJ databases">
        <title>Genome sequencing of strain FW10M-9.</title>
        <authorList>
            <person name="Heo J."/>
            <person name="Kim S.-J."/>
            <person name="Kim J.-S."/>
            <person name="Hong S.-B."/>
            <person name="Kwon S.-W."/>
        </authorList>
    </citation>
    <scope>NUCLEOTIDE SEQUENCE [LARGE SCALE GENOMIC DNA]</scope>
    <source>
        <strain evidence="5 6">FW10M-9</strain>
    </source>
</reference>
<dbReference type="Gene3D" id="2.60.220.20">
    <property type="entry name" value="putative beta-Galactosidase from caulobacter crescentus"/>
    <property type="match status" value="1"/>
</dbReference>
<dbReference type="GO" id="GO:0009341">
    <property type="term" value="C:beta-galactosidase complex"/>
    <property type="evidence" value="ECO:0007669"/>
    <property type="project" value="InterPro"/>
</dbReference>
<dbReference type="SUPFAM" id="SSF51445">
    <property type="entry name" value="(Trans)glycosidases"/>
    <property type="match status" value="1"/>
</dbReference>
<dbReference type="GO" id="GO:0004565">
    <property type="term" value="F:beta-galactosidase activity"/>
    <property type="evidence" value="ECO:0007669"/>
    <property type="project" value="InterPro"/>
</dbReference>
<keyword evidence="6" id="KW-1185">Reference proteome</keyword>
<sequence length="531" mass="57624">MTTSLPRLERRGSATLLVVDEKPFWIRGGELGNSSAERSYLAPFWERLEAMGLNAVVAPVYWELVEPAEGRFDWTTVDELVEDARAHGMRLVLLWFGSWKNSMSCYAPGWVKSDVERFPRARTPRGAALEILSPFSPANRDADARAFAALMAHLRDVDEESTVVMVQVENEIGMIPEARDHTPEAVAAFEAPVPEPLMSHLVEHRATLGSALAARWQAAGGHEEGTWTTVFGDSAATEEIFQAWHFARYVDVVAAAGKAELDLPMYTNAALVRPGAQPGQYPSAGPLPHLADVWRAGAPALDLIAPDIYFPDFAHWADAYVESGNPLFVPEALRSVDAAANALYAFGRHAAIGFSPFGIESVAGNEAAMLAGAYDVVAQLSPLLAEHAGDGSTTGLLPPTDDMRSPHRVRLDDVVLEATYERVPAPSLADGVINETGQAAGTTRLPAAAIVIRTGRDELVVAGIGVTLTFHDLPGGGDTVGILACEEGRYAADGSWQRLRHLNGDQTHQGRHVRLEPGRFTVQRVRLYRYR</sequence>